<evidence type="ECO:0000256" key="7">
    <source>
        <dbReference type="SAM" id="Phobius"/>
    </source>
</evidence>
<keyword evidence="2 6" id="KW-0547">Nucleotide-binding</keyword>
<dbReference type="RefSeq" id="WP_377002824.1">
    <property type="nucleotide sequence ID" value="NZ_JBHSGG010000002.1"/>
</dbReference>
<dbReference type="PANTHER" id="PTHR45641:SF19">
    <property type="entry name" value="NEPHROCYSTIN-3"/>
    <property type="match status" value="1"/>
</dbReference>
<dbReference type="Pfam" id="PF00069">
    <property type="entry name" value="Pkinase"/>
    <property type="match status" value="1"/>
</dbReference>
<dbReference type="Gene3D" id="1.10.510.10">
    <property type="entry name" value="Transferase(Phosphotransferase) domain 1"/>
    <property type="match status" value="1"/>
</dbReference>
<dbReference type="EMBL" id="JBHSGG010000002">
    <property type="protein sequence ID" value="MFC4726864.1"/>
    <property type="molecule type" value="Genomic_DNA"/>
</dbReference>
<dbReference type="InterPro" id="IPR011009">
    <property type="entry name" value="Kinase-like_dom_sf"/>
</dbReference>
<dbReference type="Gene3D" id="1.25.40.10">
    <property type="entry name" value="Tetratricopeptide repeat domain"/>
    <property type="match status" value="3"/>
</dbReference>
<dbReference type="SUPFAM" id="SSF48452">
    <property type="entry name" value="TPR-like"/>
    <property type="match status" value="3"/>
</dbReference>
<dbReference type="SUPFAM" id="SSF56112">
    <property type="entry name" value="Protein kinase-like (PK-like)"/>
    <property type="match status" value="1"/>
</dbReference>
<dbReference type="InterPro" id="IPR000719">
    <property type="entry name" value="Prot_kinase_dom"/>
</dbReference>
<name>A0ABV9NHB5_9GAMM</name>
<keyword evidence="7" id="KW-1133">Transmembrane helix</keyword>
<evidence type="ECO:0000313" key="9">
    <source>
        <dbReference type="EMBL" id="MFC4726864.1"/>
    </source>
</evidence>
<dbReference type="InterPro" id="IPR008271">
    <property type="entry name" value="Ser/Thr_kinase_AS"/>
</dbReference>
<feature type="binding site" evidence="6">
    <location>
        <position position="113"/>
    </location>
    <ligand>
        <name>ATP</name>
        <dbReference type="ChEBI" id="CHEBI:30616"/>
    </ligand>
</feature>
<evidence type="ECO:0000256" key="6">
    <source>
        <dbReference type="PROSITE-ProRule" id="PRU10141"/>
    </source>
</evidence>
<evidence type="ECO:0000256" key="1">
    <source>
        <dbReference type="ARBA" id="ARBA00022737"/>
    </source>
</evidence>
<keyword evidence="4 6" id="KW-0067">ATP-binding</keyword>
<dbReference type="PANTHER" id="PTHR45641">
    <property type="entry name" value="TETRATRICOPEPTIDE REPEAT PROTEIN (AFU_ORTHOLOGUE AFUA_6G03870)"/>
    <property type="match status" value="1"/>
</dbReference>
<keyword evidence="1" id="KW-0677">Repeat</keyword>
<gene>
    <name evidence="9" type="ORF">ACFO3Q_01550</name>
</gene>
<keyword evidence="10" id="KW-1185">Reference proteome</keyword>
<feature type="domain" description="Protein kinase" evidence="8">
    <location>
        <begin position="82"/>
        <end position="330"/>
    </location>
</feature>
<proteinExistence type="predicted"/>
<dbReference type="InterPro" id="IPR017441">
    <property type="entry name" value="Protein_kinase_ATP_BS"/>
</dbReference>
<dbReference type="InterPro" id="IPR011990">
    <property type="entry name" value="TPR-like_helical_dom_sf"/>
</dbReference>
<dbReference type="CDD" id="cd14014">
    <property type="entry name" value="STKc_PknB_like"/>
    <property type="match status" value="1"/>
</dbReference>
<dbReference type="PROSITE" id="PS00107">
    <property type="entry name" value="PROTEIN_KINASE_ATP"/>
    <property type="match status" value="1"/>
</dbReference>
<dbReference type="Proteomes" id="UP001595892">
    <property type="component" value="Unassembled WGS sequence"/>
</dbReference>
<dbReference type="PROSITE" id="PS50011">
    <property type="entry name" value="PROTEIN_KINASE_DOM"/>
    <property type="match status" value="1"/>
</dbReference>
<evidence type="ECO:0000313" key="10">
    <source>
        <dbReference type="Proteomes" id="UP001595892"/>
    </source>
</evidence>
<keyword evidence="7" id="KW-0472">Membrane</keyword>
<dbReference type="PROSITE" id="PS00108">
    <property type="entry name" value="PROTEIN_KINASE_ST"/>
    <property type="match status" value="1"/>
</dbReference>
<evidence type="ECO:0000259" key="8">
    <source>
        <dbReference type="PROSITE" id="PS50011"/>
    </source>
</evidence>
<sequence length="919" mass="97943">MNETRPTGGAVRALFEAVCDLPPATWRARLEALTGDAHTIEEVMALLAAQTVDLQRAAGPLAELMARLPGGELEVGDVLGAWRLVECIGEGGMGSVFVAERADGLFRQRVAIKLLRGLAGPAAVERLAVERQILAELQHPSIARLHDGGTTPAGNPYLVMEYVPGLPVDAWCRTRGCSLPQRLALFVRICRAVQAAHQQLVVHCDIKPSNVLVREDGEPVLLDFGIARLQGGGDGGGYGTPGYASPEQLDGRAPGVASDVFGLGVLLVELLAGTRARSEGRRVSPPSELVPPGRLRRALRGDLDAICARACATEPAARYPSVDALADDVVRAGAHYPVRARPRGSGYRLRCFLRRRWRGAAVAAAMMLMAVGFVWQLAAERERAALEAHTAREVADFLVGAFEAADVRRRGARATDDVSAREVLDAAALRIERELVEQPELRARLMQTLGHAYSNIGERDPAIRLLREAGALYLGGDVGRPLAAAEAYSELAVALANAGQGTAAVDAGERALALRERSADPLLRADAKNSLGLAYAAAGRLADAVAASEEAYALRRTHLGPRHDSTATSLHNLAQVARRRGDLARAESAYREALGIRRDNHGNRTTEYANTLNGLAGTLVSQGRHADAVGMMREALALARSIYGEDSPRVGHLRGELAGALQGAGDFDAAEAEYRSAQRIEAAAGGETSLDQARFTNNLASLLEVRGRLLEAEDGYRRSLEIRRMHLGEREPPVVRARSNLARLLMRTGRIDEARPMLASALADWIAVQGEDSVDTVITRIGFAELELLSGRLDAARAELARVGGSALLAQSAPLRLRRDAIAARIADAGPDPEAAGRAWAEVVAAAEEQGGVDHVQTATFRLARAHALQRLGSHAAAREELDAAEPVLRRVLAPDADALRRLDGLRAGLPPAVAAARG</sequence>
<keyword evidence="7" id="KW-0812">Transmembrane</keyword>
<comment type="caution">
    <text evidence="9">The sequence shown here is derived from an EMBL/GenBank/DDBJ whole genome shotgun (WGS) entry which is preliminary data.</text>
</comment>
<dbReference type="Pfam" id="PF13424">
    <property type="entry name" value="TPR_12"/>
    <property type="match status" value="3"/>
</dbReference>
<dbReference type="PROSITE" id="PS50005">
    <property type="entry name" value="TPR"/>
    <property type="match status" value="1"/>
</dbReference>
<dbReference type="Gene3D" id="3.30.200.20">
    <property type="entry name" value="Phosphorylase Kinase, domain 1"/>
    <property type="match status" value="1"/>
</dbReference>
<reference evidence="10" key="1">
    <citation type="journal article" date="2019" name="Int. J. Syst. Evol. Microbiol.">
        <title>The Global Catalogue of Microorganisms (GCM) 10K type strain sequencing project: providing services to taxonomists for standard genome sequencing and annotation.</title>
        <authorList>
            <consortium name="The Broad Institute Genomics Platform"/>
            <consortium name="The Broad Institute Genome Sequencing Center for Infectious Disease"/>
            <person name="Wu L."/>
            <person name="Ma J."/>
        </authorList>
    </citation>
    <scope>NUCLEOTIDE SEQUENCE [LARGE SCALE GENOMIC DNA]</scope>
    <source>
        <strain evidence="10">CGMCC 1.13574</strain>
    </source>
</reference>
<evidence type="ECO:0000256" key="5">
    <source>
        <dbReference type="PROSITE-ProRule" id="PRU00339"/>
    </source>
</evidence>
<feature type="transmembrane region" description="Helical" evidence="7">
    <location>
        <begin position="357"/>
        <end position="378"/>
    </location>
</feature>
<evidence type="ECO:0000256" key="2">
    <source>
        <dbReference type="ARBA" id="ARBA00022741"/>
    </source>
</evidence>
<dbReference type="InterPro" id="IPR019734">
    <property type="entry name" value="TPR_rpt"/>
</dbReference>
<dbReference type="SMART" id="SM00220">
    <property type="entry name" value="S_TKc"/>
    <property type="match status" value="1"/>
</dbReference>
<accession>A0ABV9NHB5</accession>
<dbReference type="SMART" id="SM00028">
    <property type="entry name" value="TPR"/>
    <property type="match status" value="7"/>
</dbReference>
<organism evidence="9 10">
    <name type="scientific">Coralloluteibacterium thermophilum</name>
    <dbReference type="NCBI Taxonomy" id="2707049"/>
    <lineage>
        <taxon>Bacteria</taxon>
        <taxon>Pseudomonadati</taxon>
        <taxon>Pseudomonadota</taxon>
        <taxon>Gammaproteobacteria</taxon>
        <taxon>Lysobacterales</taxon>
        <taxon>Lysobacteraceae</taxon>
        <taxon>Coralloluteibacterium</taxon>
    </lineage>
</organism>
<dbReference type="Pfam" id="PF13374">
    <property type="entry name" value="TPR_10"/>
    <property type="match status" value="2"/>
</dbReference>
<protein>
    <submittedName>
        <fullName evidence="9">Tetratricopeptide repeat protein</fullName>
    </submittedName>
</protein>
<feature type="repeat" description="TPR" evidence="5">
    <location>
        <begin position="567"/>
        <end position="600"/>
    </location>
</feature>
<keyword evidence="3 5" id="KW-0802">TPR repeat</keyword>
<evidence type="ECO:0000256" key="3">
    <source>
        <dbReference type="ARBA" id="ARBA00022803"/>
    </source>
</evidence>
<evidence type="ECO:0000256" key="4">
    <source>
        <dbReference type="ARBA" id="ARBA00022840"/>
    </source>
</evidence>